<keyword evidence="1" id="KW-0732">Signal</keyword>
<proteinExistence type="predicted"/>
<evidence type="ECO:0000313" key="5">
    <source>
        <dbReference type="Proteomes" id="UP000507245"/>
    </source>
</evidence>
<name>A0A6J5UM83_PRUAR</name>
<evidence type="ECO:0000313" key="3">
    <source>
        <dbReference type="EMBL" id="CAB4308008.1"/>
    </source>
</evidence>
<feature type="signal peptide" evidence="1">
    <location>
        <begin position="1"/>
        <end position="17"/>
    </location>
</feature>
<organism evidence="2 4">
    <name type="scientific">Prunus armeniaca</name>
    <name type="common">Apricot</name>
    <name type="synonym">Armeniaca vulgaris</name>
    <dbReference type="NCBI Taxonomy" id="36596"/>
    <lineage>
        <taxon>Eukaryota</taxon>
        <taxon>Viridiplantae</taxon>
        <taxon>Streptophyta</taxon>
        <taxon>Embryophyta</taxon>
        <taxon>Tracheophyta</taxon>
        <taxon>Spermatophyta</taxon>
        <taxon>Magnoliopsida</taxon>
        <taxon>eudicotyledons</taxon>
        <taxon>Gunneridae</taxon>
        <taxon>Pentapetalae</taxon>
        <taxon>rosids</taxon>
        <taxon>fabids</taxon>
        <taxon>Rosales</taxon>
        <taxon>Rosaceae</taxon>
        <taxon>Amygdaloideae</taxon>
        <taxon>Amygdaleae</taxon>
        <taxon>Prunus</taxon>
    </lineage>
</organism>
<reference evidence="2 4" key="2">
    <citation type="submission" date="2020-05" db="EMBL/GenBank/DDBJ databases">
        <authorList>
            <person name="Campoy J."/>
            <person name="Schneeberger K."/>
            <person name="Spophaly S."/>
        </authorList>
    </citation>
    <scope>NUCLEOTIDE SEQUENCE [LARGE SCALE GENOMIC DNA]</scope>
    <source>
        <strain evidence="2">PruArmRojPasFocal</strain>
    </source>
</reference>
<gene>
    <name evidence="2" type="ORF">CURHAP_LOCUS27404</name>
    <name evidence="3" type="ORF">ORAREDHAP_LOCUS27031</name>
</gene>
<keyword evidence="5" id="KW-1185">Reference proteome</keyword>
<evidence type="ECO:0000313" key="2">
    <source>
        <dbReference type="EMBL" id="CAB4277619.1"/>
    </source>
</evidence>
<sequence length="71" mass="7810">MAWVMVWWLGWWVVARGLDDWGGEECGWLGDGLVAGLVGCAGVGGAIRKMVVSGQRVRLPCLLNVFILFIY</sequence>
<accession>A0A6J5UM83</accession>
<dbReference type="Proteomes" id="UP000507245">
    <property type="component" value="Unassembled WGS sequence"/>
</dbReference>
<dbReference type="Proteomes" id="UP000507222">
    <property type="component" value="Unassembled WGS sequence"/>
</dbReference>
<evidence type="ECO:0000256" key="1">
    <source>
        <dbReference type="SAM" id="SignalP"/>
    </source>
</evidence>
<protein>
    <submittedName>
        <fullName evidence="2">Uncharacterized protein</fullName>
    </submittedName>
</protein>
<evidence type="ECO:0000313" key="4">
    <source>
        <dbReference type="Proteomes" id="UP000507222"/>
    </source>
</evidence>
<dbReference type="AlphaFoldDB" id="A0A6J5UM83"/>
<reference evidence="5" key="1">
    <citation type="journal article" date="2020" name="Genome Biol.">
        <title>Gamete binning: chromosome-level and haplotype-resolved genome assembly enabled by high-throughput single-cell sequencing of gamete genomes.</title>
        <authorList>
            <person name="Campoy J.A."/>
            <person name="Sun H."/>
            <person name="Goel M."/>
            <person name="Jiao W.-B."/>
            <person name="Folz-Donahue K."/>
            <person name="Wang N."/>
            <person name="Rubio M."/>
            <person name="Liu C."/>
            <person name="Kukat C."/>
            <person name="Ruiz D."/>
            <person name="Huettel B."/>
            <person name="Schneeberger K."/>
        </authorList>
    </citation>
    <scope>NUCLEOTIDE SEQUENCE [LARGE SCALE GENOMIC DNA]</scope>
    <source>
        <strain evidence="5">cv. Rojo Pasion</strain>
    </source>
</reference>
<dbReference type="EMBL" id="CAEKKB010000004">
    <property type="protein sequence ID" value="CAB4308008.1"/>
    <property type="molecule type" value="Genomic_DNA"/>
</dbReference>
<dbReference type="EMBL" id="CAEKDK010000004">
    <property type="protein sequence ID" value="CAB4277619.1"/>
    <property type="molecule type" value="Genomic_DNA"/>
</dbReference>
<feature type="chain" id="PRO_5036181782" evidence="1">
    <location>
        <begin position="18"/>
        <end position="71"/>
    </location>
</feature>